<dbReference type="Proteomes" id="UP000634136">
    <property type="component" value="Unassembled WGS sequence"/>
</dbReference>
<protein>
    <submittedName>
        <fullName evidence="1">Uncharacterized protein</fullName>
    </submittedName>
</protein>
<reference evidence="1" key="1">
    <citation type="submission" date="2020-09" db="EMBL/GenBank/DDBJ databases">
        <title>Genome-Enabled Discovery of Anthraquinone Biosynthesis in Senna tora.</title>
        <authorList>
            <person name="Kang S.-H."/>
            <person name="Pandey R.P."/>
            <person name="Lee C.-M."/>
            <person name="Sim J.-S."/>
            <person name="Jeong J.-T."/>
            <person name="Choi B.-S."/>
            <person name="Jung M."/>
            <person name="Ginzburg D."/>
            <person name="Zhao K."/>
            <person name="Won S.Y."/>
            <person name="Oh T.-J."/>
            <person name="Yu Y."/>
            <person name="Kim N.-H."/>
            <person name="Lee O.R."/>
            <person name="Lee T.-H."/>
            <person name="Bashyal P."/>
            <person name="Kim T.-S."/>
            <person name="Lee W.-H."/>
            <person name="Kawkins C."/>
            <person name="Kim C.-K."/>
            <person name="Kim J.S."/>
            <person name="Ahn B.O."/>
            <person name="Rhee S.Y."/>
            <person name="Sohng J.K."/>
        </authorList>
    </citation>
    <scope>NUCLEOTIDE SEQUENCE</scope>
    <source>
        <tissue evidence="1">Leaf</tissue>
    </source>
</reference>
<sequence length="21" mass="2555">MGEERDVWWRASTVTRHHIGM</sequence>
<gene>
    <name evidence="1" type="ORF">G2W53_023817</name>
</gene>
<accession>A0A834WDA5</accession>
<dbReference type="AlphaFoldDB" id="A0A834WDA5"/>
<keyword evidence="2" id="KW-1185">Reference proteome</keyword>
<organism evidence="1 2">
    <name type="scientific">Senna tora</name>
    <dbReference type="NCBI Taxonomy" id="362788"/>
    <lineage>
        <taxon>Eukaryota</taxon>
        <taxon>Viridiplantae</taxon>
        <taxon>Streptophyta</taxon>
        <taxon>Embryophyta</taxon>
        <taxon>Tracheophyta</taxon>
        <taxon>Spermatophyta</taxon>
        <taxon>Magnoliopsida</taxon>
        <taxon>eudicotyledons</taxon>
        <taxon>Gunneridae</taxon>
        <taxon>Pentapetalae</taxon>
        <taxon>rosids</taxon>
        <taxon>fabids</taxon>
        <taxon>Fabales</taxon>
        <taxon>Fabaceae</taxon>
        <taxon>Caesalpinioideae</taxon>
        <taxon>Cassia clade</taxon>
        <taxon>Senna</taxon>
    </lineage>
</organism>
<comment type="caution">
    <text evidence="1">The sequence shown here is derived from an EMBL/GenBank/DDBJ whole genome shotgun (WGS) entry which is preliminary data.</text>
</comment>
<proteinExistence type="predicted"/>
<evidence type="ECO:0000313" key="2">
    <source>
        <dbReference type="Proteomes" id="UP000634136"/>
    </source>
</evidence>
<evidence type="ECO:0000313" key="1">
    <source>
        <dbReference type="EMBL" id="KAF7818362.1"/>
    </source>
</evidence>
<name>A0A834WDA5_9FABA</name>
<dbReference type="EMBL" id="JAAIUW010000008">
    <property type="protein sequence ID" value="KAF7818362.1"/>
    <property type="molecule type" value="Genomic_DNA"/>
</dbReference>